<dbReference type="OrthoDB" id="255496at2"/>
<proteinExistence type="predicted"/>
<dbReference type="SUPFAM" id="SSF56112">
    <property type="entry name" value="Protein kinase-like (PK-like)"/>
    <property type="match status" value="1"/>
</dbReference>
<evidence type="ECO:0000256" key="2">
    <source>
        <dbReference type="ARBA" id="ARBA00022741"/>
    </source>
</evidence>
<dbReference type="AlphaFoldDB" id="A0A2Z3HK08"/>
<keyword evidence="4" id="KW-0067">ATP-binding</keyword>
<dbReference type="InterPro" id="IPR000719">
    <property type="entry name" value="Prot_kinase_dom"/>
</dbReference>
<dbReference type="Gene3D" id="3.30.200.20">
    <property type="entry name" value="Phosphorylase Kinase, domain 1"/>
    <property type="match status" value="1"/>
</dbReference>
<dbReference type="PANTHER" id="PTHR43289:SF6">
    <property type="entry name" value="SERINE_THREONINE-PROTEIN KINASE NEKL-3"/>
    <property type="match status" value="1"/>
</dbReference>
<dbReference type="RefSeq" id="WP_029600869.1">
    <property type="nucleotide sequence ID" value="NZ_CP025958.1"/>
</dbReference>
<evidence type="ECO:0000313" key="7">
    <source>
        <dbReference type="Proteomes" id="UP000245802"/>
    </source>
</evidence>
<keyword evidence="3" id="KW-0418">Kinase</keyword>
<keyword evidence="2" id="KW-0547">Nucleotide-binding</keyword>
<evidence type="ECO:0000256" key="4">
    <source>
        <dbReference type="ARBA" id="ARBA00022840"/>
    </source>
</evidence>
<keyword evidence="1" id="KW-0808">Transferase</keyword>
<dbReference type="PANTHER" id="PTHR43289">
    <property type="entry name" value="MITOGEN-ACTIVATED PROTEIN KINASE KINASE KINASE 20-RELATED"/>
    <property type="match status" value="1"/>
</dbReference>
<evidence type="ECO:0000259" key="5">
    <source>
        <dbReference type="PROSITE" id="PS50011"/>
    </source>
</evidence>
<dbReference type="InterPro" id="IPR011009">
    <property type="entry name" value="Kinase-like_dom_sf"/>
</dbReference>
<protein>
    <recommendedName>
        <fullName evidence="5">Protein kinase domain-containing protein</fullName>
    </recommendedName>
</protein>
<name>A0A2Z3HK08_9BACT</name>
<gene>
    <name evidence="6" type="ORF">C1280_35610</name>
</gene>
<evidence type="ECO:0000256" key="3">
    <source>
        <dbReference type="ARBA" id="ARBA00022777"/>
    </source>
</evidence>
<feature type="domain" description="Protein kinase" evidence="5">
    <location>
        <begin position="89"/>
        <end position="176"/>
    </location>
</feature>
<dbReference type="Proteomes" id="UP000245802">
    <property type="component" value="Chromosome"/>
</dbReference>
<dbReference type="PROSITE" id="PS50011">
    <property type="entry name" value="PROTEIN_KINASE_DOM"/>
    <property type="match status" value="1"/>
</dbReference>
<dbReference type="Pfam" id="PF00069">
    <property type="entry name" value="Pkinase"/>
    <property type="match status" value="1"/>
</dbReference>
<dbReference type="EMBL" id="CP025958">
    <property type="protein sequence ID" value="AWM41800.1"/>
    <property type="molecule type" value="Genomic_DNA"/>
</dbReference>
<organism evidence="6 7">
    <name type="scientific">Gemmata obscuriglobus</name>
    <dbReference type="NCBI Taxonomy" id="114"/>
    <lineage>
        <taxon>Bacteria</taxon>
        <taxon>Pseudomonadati</taxon>
        <taxon>Planctomycetota</taxon>
        <taxon>Planctomycetia</taxon>
        <taxon>Gemmatales</taxon>
        <taxon>Gemmataceae</taxon>
        <taxon>Gemmata</taxon>
    </lineage>
</organism>
<dbReference type="GO" id="GO:0004674">
    <property type="term" value="F:protein serine/threonine kinase activity"/>
    <property type="evidence" value="ECO:0007669"/>
    <property type="project" value="TreeGrafter"/>
</dbReference>
<dbReference type="GO" id="GO:0005524">
    <property type="term" value="F:ATP binding"/>
    <property type="evidence" value="ECO:0007669"/>
    <property type="project" value="UniProtKB-KW"/>
</dbReference>
<dbReference type="KEGG" id="gog:C1280_35610"/>
<reference evidence="6 7" key="1">
    <citation type="submission" date="2018-01" db="EMBL/GenBank/DDBJ databases">
        <title>G. obscuriglobus.</title>
        <authorList>
            <person name="Franke J."/>
            <person name="Blomberg W."/>
            <person name="Selmecki A."/>
        </authorList>
    </citation>
    <scope>NUCLEOTIDE SEQUENCE [LARGE SCALE GENOMIC DNA]</scope>
    <source>
        <strain evidence="6 7">DSM 5831</strain>
    </source>
</reference>
<sequence length="176" mass="19357">MGTRAAGPECEPADDPRVVELVKEYEAAWERGRPDRSRFLARHPHLASVVALGLDGIDILYQEVGVLTRADRPVVWAESGLIGARVGEFQVVREIARGGMGVVYEALQPALNRRVALKILPRSLATDRDRLRRFEVEARAAAAVAHPHIVPVYAVGEDRGVNYYAMQFVDGASLMS</sequence>
<keyword evidence="7" id="KW-1185">Reference proteome</keyword>
<evidence type="ECO:0000313" key="6">
    <source>
        <dbReference type="EMBL" id="AWM41800.1"/>
    </source>
</evidence>
<evidence type="ECO:0000256" key="1">
    <source>
        <dbReference type="ARBA" id="ARBA00022679"/>
    </source>
</evidence>
<accession>A0A2Z3HK08</accession>